<organism evidence="1 2">
    <name type="scientific">Trichonephila clavata</name>
    <name type="common">Joro spider</name>
    <name type="synonym">Nephila clavata</name>
    <dbReference type="NCBI Taxonomy" id="2740835"/>
    <lineage>
        <taxon>Eukaryota</taxon>
        <taxon>Metazoa</taxon>
        <taxon>Ecdysozoa</taxon>
        <taxon>Arthropoda</taxon>
        <taxon>Chelicerata</taxon>
        <taxon>Arachnida</taxon>
        <taxon>Araneae</taxon>
        <taxon>Araneomorphae</taxon>
        <taxon>Entelegynae</taxon>
        <taxon>Araneoidea</taxon>
        <taxon>Nephilidae</taxon>
        <taxon>Trichonephila</taxon>
    </lineage>
</organism>
<reference evidence="1" key="1">
    <citation type="submission" date="2020-07" db="EMBL/GenBank/DDBJ databases">
        <title>Multicomponent nature underlies the extraordinary mechanical properties of spider dragline silk.</title>
        <authorList>
            <person name="Kono N."/>
            <person name="Nakamura H."/>
            <person name="Mori M."/>
            <person name="Yoshida Y."/>
            <person name="Ohtoshi R."/>
            <person name="Malay A.D."/>
            <person name="Moran D.A.P."/>
            <person name="Tomita M."/>
            <person name="Numata K."/>
            <person name="Arakawa K."/>
        </authorList>
    </citation>
    <scope>NUCLEOTIDE SEQUENCE</scope>
</reference>
<proteinExistence type="predicted"/>
<dbReference type="EMBL" id="BMAO01013234">
    <property type="protein sequence ID" value="GFQ87153.1"/>
    <property type="molecule type" value="Genomic_DNA"/>
</dbReference>
<comment type="caution">
    <text evidence="1">The sequence shown here is derived from an EMBL/GenBank/DDBJ whole genome shotgun (WGS) entry which is preliminary data.</text>
</comment>
<dbReference type="Proteomes" id="UP000887116">
    <property type="component" value="Unassembled WGS sequence"/>
</dbReference>
<protein>
    <submittedName>
        <fullName evidence="1">Uncharacterized protein</fullName>
    </submittedName>
</protein>
<gene>
    <name evidence="1" type="ORF">TNCT_711541</name>
</gene>
<evidence type="ECO:0000313" key="1">
    <source>
        <dbReference type="EMBL" id="GFQ87153.1"/>
    </source>
</evidence>
<name>A0A8X6KYN7_TRICU</name>
<keyword evidence="2" id="KW-1185">Reference proteome</keyword>
<accession>A0A8X6KYN7</accession>
<sequence>MEDSGVEEICPLSTKKDGGGWLSLEELLDTTVFSITQTESEWWTAPTLFCVSSDQPMIGEYLSSREDIVKKCYRDRELIA</sequence>
<dbReference type="AlphaFoldDB" id="A0A8X6KYN7"/>
<evidence type="ECO:0000313" key="2">
    <source>
        <dbReference type="Proteomes" id="UP000887116"/>
    </source>
</evidence>